<dbReference type="AlphaFoldDB" id="A0A9E5DMA6"/>
<keyword evidence="3" id="KW-1185">Reference proteome</keyword>
<sequence length="42" mass="4709">MNVDVTGAINILRKIAPKSFLIWSSGTVDVPIRIRMLDIKLL</sequence>
<reference evidence="2" key="1">
    <citation type="submission" date="2022-12" db="EMBL/GenBank/DDBJ databases">
        <title>Reclassification of two methanogenic archaea species isolated from the Kolyma lowland permafrost.</title>
        <authorList>
            <person name="Trubitsyn V.E."/>
            <person name="Rivkina E.M."/>
            <person name="Shcherbakova V.A."/>
        </authorList>
    </citation>
    <scope>NUCLEOTIDE SEQUENCE</scope>
    <source>
        <strain evidence="1">M2</strain>
        <strain evidence="2">MK4</strain>
    </source>
</reference>
<organism evidence="2">
    <name type="scientific">Methanobacterium veterum</name>
    <dbReference type="NCBI Taxonomy" id="408577"/>
    <lineage>
        <taxon>Archaea</taxon>
        <taxon>Methanobacteriati</taxon>
        <taxon>Methanobacteriota</taxon>
        <taxon>Methanomada group</taxon>
        <taxon>Methanobacteria</taxon>
        <taxon>Methanobacteriales</taxon>
        <taxon>Methanobacteriaceae</taxon>
        <taxon>Methanobacterium</taxon>
    </lineage>
</organism>
<dbReference type="Proteomes" id="UP001068021">
    <property type="component" value="Unassembled WGS sequence"/>
</dbReference>
<name>A0A9E5DMA6_9EURY</name>
<protein>
    <submittedName>
        <fullName evidence="2">Uncharacterized protein</fullName>
    </submittedName>
</protein>
<comment type="caution">
    <text evidence="2">The sequence shown here is derived from an EMBL/GenBank/DDBJ whole genome shotgun (WGS) entry which is preliminary data.</text>
</comment>
<dbReference type="EMBL" id="JAPVES010000025">
    <property type="protein sequence ID" value="MCZ3371656.1"/>
    <property type="molecule type" value="Genomic_DNA"/>
</dbReference>
<proteinExistence type="predicted"/>
<evidence type="ECO:0000313" key="3">
    <source>
        <dbReference type="Proteomes" id="UP001068021"/>
    </source>
</evidence>
<accession>A0A9E5DMA6</accession>
<dbReference type="EMBL" id="JAPVER010000020">
    <property type="protein sequence ID" value="MCZ3366116.1"/>
    <property type="molecule type" value="Genomic_DNA"/>
</dbReference>
<evidence type="ECO:0000313" key="2">
    <source>
        <dbReference type="EMBL" id="MCZ3371656.1"/>
    </source>
</evidence>
<dbReference type="RefSeq" id="WP_269221173.1">
    <property type="nucleotide sequence ID" value="NZ_JAPVER010000020.1"/>
</dbReference>
<dbReference type="Proteomes" id="UP001074446">
    <property type="component" value="Unassembled WGS sequence"/>
</dbReference>
<gene>
    <name evidence="2" type="ORF">O3H35_03330</name>
    <name evidence="1" type="ORF">O3H54_09515</name>
</gene>
<evidence type="ECO:0000313" key="1">
    <source>
        <dbReference type="EMBL" id="MCZ3366116.1"/>
    </source>
</evidence>